<dbReference type="OrthoDB" id="1391789at2759"/>
<accession>A0A834TP78</accession>
<dbReference type="GO" id="GO:0003676">
    <property type="term" value="F:nucleic acid binding"/>
    <property type="evidence" value="ECO:0007669"/>
    <property type="project" value="InterPro"/>
</dbReference>
<dbReference type="AlphaFoldDB" id="A0A834TP78"/>
<comment type="caution">
    <text evidence="2">The sequence shown here is derived from an EMBL/GenBank/DDBJ whole genome shotgun (WGS) entry which is preliminary data.</text>
</comment>
<protein>
    <submittedName>
        <fullName evidence="2">Ribonuclease H-like protein</fullName>
    </submittedName>
</protein>
<evidence type="ECO:0000313" key="2">
    <source>
        <dbReference type="EMBL" id="KAF7821084.1"/>
    </source>
</evidence>
<dbReference type="Pfam" id="PF13456">
    <property type="entry name" value="RVT_3"/>
    <property type="match status" value="1"/>
</dbReference>
<sequence>MKDNQRLRRGFTDNDICKRCGQSSESAIHAIRDCPVVSGLWKSLVHTRYYNIFFTSNLQDWILCNLSKNMGYEEDLDWSSKFGITCWLVWKQRNQWVFNELWSIYFGLSTARDRGYKKVMLESNSSFVIKLIQDVSFTTHPLKRLILSIRNFLKKDWQVELIHTLREGNYVALSLAVHAHSLPLGLNWFNSTPSFCTDVYRFDSLGVVPLVGS</sequence>
<dbReference type="EMBL" id="JAAIUW010000008">
    <property type="protein sequence ID" value="KAF7821084.1"/>
    <property type="molecule type" value="Genomic_DNA"/>
</dbReference>
<evidence type="ECO:0000313" key="3">
    <source>
        <dbReference type="Proteomes" id="UP000634136"/>
    </source>
</evidence>
<gene>
    <name evidence="2" type="ORF">G2W53_026539</name>
</gene>
<dbReference type="CDD" id="cd06222">
    <property type="entry name" value="RNase_H_like"/>
    <property type="match status" value="1"/>
</dbReference>
<dbReference type="InterPro" id="IPR044730">
    <property type="entry name" value="RNase_H-like_dom_plant"/>
</dbReference>
<dbReference type="PANTHER" id="PTHR47723:SF19">
    <property type="entry name" value="POLYNUCLEOTIDYL TRANSFERASE, RIBONUCLEASE H-LIKE SUPERFAMILY PROTEIN"/>
    <property type="match status" value="1"/>
</dbReference>
<dbReference type="GO" id="GO:0004523">
    <property type="term" value="F:RNA-DNA hybrid ribonuclease activity"/>
    <property type="evidence" value="ECO:0007669"/>
    <property type="project" value="InterPro"/>
</dbReference>
<dbReference type="InterPro" id="IPR012337">
    <property type="entry name" value="RNaseH-like_sf"/>
</dbReference>
<feature type="domain" description="RNase H type-1" evidence="1">
    <location>
        <begin position="97"/>
        <end position="178"/>
    </location>
</feature>
<name>A0A834TP78_9FABA</name>
<dbReference type="SUPFAM" id="SSF53098">
    <property type="entry name" value="Ribonuclease H-like"/>
    <property type="match status" value="1"/>
</dbReference>
<keyword evidence="3" id="KW-1185">Reference proteome</keyword>
<dbReference type="InterPro" id="IPR036397">
    <property type="entry name" value="RNaseH_sf"/>
</dbReference>
<proteinExistence type="predicted"/>
<dbReference type="PANTHER" id="PTHR47723">
    <property type="entry name" value="OS05G0353850 PROTEIN"/>
    <property type="match status" value="1"/>
</dbReference>
<reference evidence="2" key="1">
    <citation type="submission" date="2020-09" db="EMBL/GenBank/DDBJ databases">
        <title>Genome-Enabled Discovery of Anthraquinone Biosynthesis in Senna tora.</title>
        <authorList>
            <person name="Kang S.-H."/>
            <person name="Pandey R.P."/>
            <person name="Lee C.-M."/>
            <person name="Sim J.-S."/>
            <person name="Jeong J.-T."/>
            <person name="Choi B.-S."/>
            <person name="Jung M."/>
            <person name="Ginzburg D."/>
            <person name="Zhao K."/>
            <person name="Won S.Y."/>
            <person name="Oh T.-J."/>
            <person name="Yu Y."/>
            <person name="Kim N.-H."/>
            <person name="Lee O.R."/>
            <person name="Lee T.-H."/>
            <person name="Bashyal P."/>
            <person name="Kim T.-S."/>
            <person name="Lee W.-H."/>
            <person name="Kawkins C."/>
            <person name="Kim C.-K."/>
            <person name="Kim J.S."/>
            <person name="Ahn B.O."/>
            <person name="Rhee S.Y."/>
            <person name="Sohng J.K."/>
        </authorList>
    </citation>
    <scope>NUCLEOTIDE SEQUENCE</scope>
    <source>
        <tissue evidence="2">Leaf</tissue>
    </source>
</reference>
<dbReference type="Proteomes" id="UP000634136">
    <property type="component" value="Unassembled WGS sequence"/>
</dbReference>
<evidence type="ECO:0000259" key="1">
    <source>
        <dbReference type="Pfam" id="PF13456"/>
    </source>
</evidence>
<dbReference type="Gene3D" id="3.30.420.10">
    <property type="entry name" value="Ribonuclease H-like superfamily/Ribonuclease H"/>
    <property type="match status" value="1"/>
</dbReference>
<dbReference type="InterPro" id="IPR002156">
    <property type="entry name" value="RNaseH_domain"/>
</dbReference>
<dbReference type="InterPro" id="IPR053151">
    <property type="entry name" value="RNase_H-like"/>
</dbReference>
<organism evidence="2 3">
    <name type="scientific">Senna tora</name>
    <dbReference type="NCBI Taxonomy" id="362788"/>
    <lineage>
        <taxon>Eukaryota</taxon>
        <taxon>Viridiplantae</taxon>
        <taxon>Streptophyta</taxon>
        <taxon>Embryophyta</taxon>
        <taxon>Tracheophyta</taxon>
        <taxon>Spermatophyta</taxon>
        <taxon>Magnoliopsida</taxon>
        <taxon>eudicotyledons</taxon>
        <taxon>Gunneridae</taxon>
        <taxon>Pentapetalae</taxon>
        <taxon>rosids</taxon>
        <taxon>fabids</taxon>
        <taxon>Fabales</taxon>
        <taxon>Fabaceae</taxon>
        <taxon>Caesalpinioideae</taxon>
        <taxon>Cassia clade</taxon>
        <taxon>Senna</taxon>
    </lineage>
</organism>